<comment type="caution">
    <text evidence="1">The sequence shown here is derived from an EMBL/GenBank/DDBJ whole genome shotgun (WGS) entry which is preliminary data.</text>
</comment>
<evidence type="ECO:0000313" key="1">
    <source>
        <dbReference type="EMBL" id="KAK2943002.1"/>
    </source>
</evidence>
<organism evidence="1 2">
    <name type="scientific">Blattamonas nauphoetae</name>
    <dbReference type="NCBI Taxonomy" id="2049346"/>
    <lineage>
        <taxon>Eukaryota</taxon>
        <taxon>Metamonada</taxon>
        <taxon>Preaxostyla</taxon>
        <taxon>Oxymonadida</taxon>
        <taxon>Blattamonas</taxon>
    </lineage>
</organism>
<reference evidence="1 2" key="1">
    <citation type="journal article" date="2022" name="bioRxiv">
        <title>Genomics of Preaxostyla Flagellates Illuminates Evolutionary Transitions and the Path Towards Mitochondrial Loss.</title>
        <authorList>
            <person name="Novak L.V.F."/>
            <person name="Treitli S.C."/>
            <person name="Pyrih J."/>
            <person name="Halakuc P."/>
            <person name="Pipaliya S.V."/>
            <person name="Vacek V."/>
            <person name="Brzon O."/>
            <person name="Soukal P."/>
            <person name="Eme L."/>
            <person name="Dacks J.B."/>
            <person name="Karnkowska A."/>
            <person name="Elias M."/>
            <person name="Hampl V."/>
        </authorList>
    </citation>
    <scope>NUCLEOTIDE SEQUENCE [LARGE SCALE GENOMIC DNA]</scope>
    <source>
        <strain evidence="1">NAU3</strain>
        <tissue evidence="1">Gut</tissue>
    </source>
</reference>
<dbReference type="EMBL" id="JARBJD010000370">
    <property type="protein sequence ID" value="KAK2943002.1"/>
    <property type="molecule type" value="Genomic_DNA"/>
</dbReference>
<protein>
    <submittedName>
        <fullName evidence="1">Uncharacterized protein</fullName>
    </submittedName>
</protein>
<sequence length="193" mass="21531">MTSVFSRQVLKISITDDDTPLCPRYIHLHSETPHISNIIVKCGQLGKHHQTFILQWIIRLFTTRLTPGGIVVNGGTETVLRYLDGNRDEETPIAKEGNHLPPKGINSLFDLQNASLSLQRVVVDMSSLSANQDVRCAVLASSTIVVSFCELALRTCLVVSHVGHWYPFNPGFNPTSVYPLVFLLKVFNHKIIL</sequence>
<proteinExistence type="predicted"/>
<name>A0ABQ9WWB9_9EUKA</name>
<evidence type="ECO:0000313" key="2">
    <source>
        <dbReference type="Proteomes" id="UP001281761"/>
    </source>
</evidence>
<dbReference type="Proteomes" id="UP001281761">
    <property type="component" value="Unassembled WGS sequence"/>
</dbReference>
<keyword evidence="2" id="KW-1185">Reference proteome</keyword>
<accession>A0ABQ9WWB9</accession>
<gene>
    <name evidence="1" type="ORF">BLNAU_22083</name>
</gene>